<feature type="compositionally biased region" description="Basic and acidic residues" evidence="1">
    <location>
        <begin position="1"/>
        <end position="11"/>
    </location>
</feature>
<evidence type="ECO:0000256" key="1">
    <source>
        <dbReference type="SAM" id="MobiDB-lite"/>
    </source>
</evidence>
<keyword evidence="2" id="KW-0472">Membrane</keyword>
<evidence type="ECO:0000313" key="3">
    <source>
        <dbReference type="EMBL" id="XAY06134.1"/>
    </source>
</evidence>
<dbReference type="EMBL" id="CP114014">
    <property type="protein sequence ID" value="XAY06134.1"/>
    <property type="molecule type" value="Genomic_DNA"/>
</dbReference>
<feature type="transmembrane region" description="Helical" evidence="2">
    <location>
        <begin position="50"/>
        <end position="71"/>
    </location>
</feature>
<protein>
    <submittedName>
        <fullName evidence="3">Uncharacterized protein</fullName>
    </submittedName>
</protein>
<proteinExistence type="predicted"/>
<sequence length="296" mass="30966">MTVTDPIDRLRAANPVSPDDAAHDLRPLAVTVPGRDVLERPRVRMSRRGPVLAGGLAVALAFVILAAGALIDGGSAGKRLDIVSEARAALAPGAGILHVKIDLDYVGSPELAPSSTEWWLASDPARWRLLPARAAAGVPSEYAYADGALRSYDRSQNQLQVTARRSDAVGAAGPGLLGPSASGNAAASLEAALASGKVTDTGERTVGGRTVRRLVTALTDDAGFSRFTYDVDPDTFVPVGGTMEFGADRQDVRPMIRFTVATYERLPATAANERLLAIQVPPGTIARPAPSHPHGR</sequence>
<accession>A0AAU7AXV2</accession>
<dbReference type="RefSeq" id="WP_354697372.1">
    <property type="nucleotide sequence ID" value="NZ_CP114014.1"/>
</dbReference>
<keyword evidence="2" id="KW-0812">Transmembrane</keyword>
<dbReference type="AlphaFoldDB" id="A0AAU7AXV2"/>
<gene>
    <name evidence="3" type="ORF">DSM112329_02997</name>
</gene>
<feature type="region of interest" description="Disordered" evidence="1">
    <location>
        <begin position="1"/>
        <end position="22"/>
    </location>
</feature>
<reference evidence="3" key="1">
    <citation type="submission" date="2022-12" db="EMBL/GenBank/DDBJ databases">
        <title>Paraconexibacter alkalitolerans sp. nov. and Baekduia alba sp. nov., isolated from soil and emended description of the genera Paraconexibacter (Chun et al., 2020) and Baekduia (An et al., 2020).</title>
        <authorList>
            <person name="Vieira S."/>
            <person name="Huber K.J."/>
            <person name="Geppert A."/>
            <person name="Wolf J."/>
            <person name="Neumann-Schaal M."/>
            <person name="Muesken M."/>
            <person name="Overmann J."/>
        </authorList>
    </citation>
    <scope>NUCLEOTIDE SEQUENCE</scope>
    <source>
        <strain evidence="3">AEG42_29</strain>
    </source>
</reference>
<organism evidence="3">
    <name type="scientific">Paraconexibacter sp. AEG42_29</name>
    <dbReference type="NCBI Taxonomy" id="2997339"/>
    <lineage>
        <taxon>Bacteria</taxon>
        <taxon>Bacillati</taxon>
        <taxon>Actinomycetota</taxon>
        <taxon>Thermoleophilia</taxon>
        <taxon>Solirubrobacterales</taxon>
        <taxon>Paraconexibacteraceae</taxon>
        <taxon>Paraconexibacter</taxon>
    </lineage>
</organism>
<name>A0AAU7AXV2_9ACTN</name>
<evidence type="ECO:0000256" key="2">
    <source>
        <dbReference type="SAM" id="Phobius"/>
    </source>
</evidence>
<keyword evidence="2" id="KW-1133">Transmembrane helix</keyword>
<dbReference type="KEGG" id="parq:DSM112329_02997"/>